<protein>
    <recommendedName>
        <fullName evidence="3">Lipoprotein</fullName>
    </recommendedName>
</protein>
<gene>
    <name evidence="1" type="ORF">SAMN05421748_107285</name>
</gene>
<evidence type="ECO:0000313" key="1">
    <source>
        <dbReference type="EMBL" id="SNY45745.1"/>
    </source>
</evidence>
<dbReference type="Proteomes" id="UP000219612">
    <property type="component" value="Unassembled WGS sequence"/>
</dbReference>
<evidence type="ECO:0008006" key="3">
    <source>
        <dbReference type="Google" id="ProtNLM"/>
    </source>
</evidence>
<accession>A0A285ICP1</accession>
<dbReference type="AlphaFoldDB" id="A0A285ICP1"/>
<evidence type="ECO:0000313" key="2">
    <source>
        <dbReference type="Proteomes" id="UP000219612"/>
    </source>
</evidence>
<reference evidence="1 2" key="1">
    <citation type="submission" date="2017-09" db="EMBL/GenBank/DDBJ databases">
        <authorList>
            <person name="Ehlers B."/>
            <person name="Leendertz F.H."/>
        </authorList>
    </citation>
    <scope>NUCLEOTIDE SEQUENCE [LARGE SCALE GENOMIC DNA]</scope>
    <source>
        <strain evidence="1 2">CGMCC 4.6857</strain>
    </source>
</reference>
<dbReference type="EMBL" id="OBDY01000007">
    <property type="protein sequence ID" value="SNY45745.1"/>
    <property type="molecule type" value="Genomic_DNA"/>
</dbReference>
<keyword evidence="2" id="KW-1185">Reference proteome</keyword>
<proteinExistence type="predicted"/>
<name>A0A285ICP1_9ACTN</name>
<dbReference type="OrthoDB" id="3528950at2"/>
<dbReference type="PROSITE" id="PS51257">
    <property type="entry name" value="PROKAR_LIPOPROTEIN"/>
    <property type="match status" value="1"/>
</dbReference>
<sequence>MRRWIVGMALAVVAAGCAGPVPADKRAREILARYDEAVRAVGDGPRFVPAGPLTDYAGALEERNEQYQDGIGAGLLEAVGALPGKPEQTGQVTWRSGDAIAVPLIGAPEALGRVNGEGVASACPGCAPVPVTGARLTTVPIATSRGVASVPAWEFTLADSAFRVTRVAVADSAAVRYTPPAGSSGAPAAESATLAGNALTVTFTGAEGPASETCGADYTARTVESPNAVVVVISAKKHRWGFDSCDAVGHARTATVELAEPLGERPVLDVEYGMPVPLEVGPR</sequence>
<organism evidence="1 2">
    <name type="scientific">Paractinoplanes atraurantiacus</name>
    <dbReference type="NCBI Taxonomy" id="1036182"/>
    <lineage>
        <taxon>Bacteria</taxon>
        <taxon>Bacillati</taxon>
        <taxon>Actinomycetota</taxon>
        <taxon>Actinomycetes</taxon>
        <taxon>Micromonosporales</taxon>
        <taxon>Micromonosporaceae</taxon>
        <taxon>Paractinoplanes</taxon>
    </lineage>
</organism>
<dbReference type="RefSeq" id="WP_097321452.1">
    <property type="nucleotide sequence ID" value="NZ_OBDY01000007.1"/>
</dbReference>